<proteinExistence type="predicted"/>
<gene>
    <name evidence="1" type="ORF">H0486_14545</name>
</gene>
<dbReference type="Proteomes" id="UP000574276">
    <property type="component" value="Unassembled WGS sequence"/>
</dbReference>
<name>A0A839K418_9FIRM</name>
<evidence type="ECO:0000313" key="2">
    <source>
        <dbReference type="Proteomes" id="UP000574276"/>
    </source>
</evidence>
<dbReference type="AlphaFoldDB" id="A0A839K418"/>
<evidence type="ECO:0000313" key="1">
    <source>
        <dbReference type="EMBL" id="MBB2184097.1"/>
    </source>
</evidence>
<accession>A0A839K418</accession>
<dbReference type="RefSeq" id="WP_228353691.1">
    <property type="nucleotide sequence ID" value="NZ_JACEGA010000001.1"/>
</dbReference>
<dbReference type="EMBL" id="JACEGA010000001">
    <property type="protein sequence ID" value="MBB2184097.1"/>
    <property type="molecule type" value="Genomic_DNA"/>
</dbReference>
<protein>
    <submittedName>
        <fullName evidence="1">Uncharacterized protein</fullName>
    </submittedName>
</protein>
<reference evidence="1 2" key="1">
    <citation type="submission" date="2020-07" db="EMBL/GenBank/DDBJ databases">
        <title>Characterization and genome sequencing of isolate MD1, a novel member within the family Lachnospiraceae.</title>
        <authorList>
            <person name="Rettenmaier R."/>
            <person name="Di Bello L."/>
            <person name="Zinser C."/>
            <person name="Scheitz K."/>
            <person name="Liebl W."/>
            <person name="Zverlov V."/>
        </authorList>
    </citation>
    <scope>NUCLEOTIDE SEQUENCE [LARGE SCALE GENOMIC DNA]</scope>
    <source>
        <strain evidence="1 2">MD1</strain>
    </source>
</reference>
<sequence length="107" mass="12211">MARYIKDFPTTKNPEEIMKIANDFFSKEGFNRVNFKGEDVWKKGVGFTSPQFIKLQLAPGVVHMEAWLKFAWFPGIYSGEMDLNGAMAFAIKKMLASRVNTLESLLK</sequence>
<comment type="caution">
    <text evidence="1">The sequence shown here is derived from an EMBL/GenBank/DDBJ whole genome shotgun (WGS) entry which is preliminary data.</text>
</comment>
<organism evidence="1 2">
    <name type="scientific">Variimorphobacter saccharofermentans</name>
    <dbReference type="NCBI Taxonomy" id="2755051"/>
    <lineage>
        <taxon>Bacteria</taxon>
        <taxon>Bacillati</taxon>
        <taxon>Bacillota</taxon>
        <taxon>Clostridia</taxon>
        <taxon>Lachnospirales</taxon>
        <taxon>Lachnospiraceae</taxon>
        <taxon>Variimorphobacter</taxon>
    </lineage>
</organism>
<keyword evidence="2" id="KW-1185">Reference proteome</keyword>